<protein>
    <submittedName>
        <fullName evidence="1">Flagellar hook-basal body protein</fullName>
    </submittedName>
</protein>
<reference evidence="1" key="1">
    <citation type="submission" date="2019-11" db="EMBL/GenBank/DDBJ databases">
        <title>Characterization of Clostridium perfringens isolates from swine manure treated agricultural soils.</title>
        <authorList>
            <person name="Wushke S.T."/>
        </authorList>
    </citation>
    <scope>NUCLEOTIDE SEQUENCE</scope>
    <source>
        <strain evidence="1">V2</strain>
    </source>
</reference>
<organism evidence="1 2">
    <name type="scientific">Clostridium perfringens</name>
    <dbReference type="NCBI Taxonomy" id="1502"/>
    <lineage>
        <taxon>Bacteria</taxon>
        <taxon>Bacillati</taxon>
        <taxon>Bacillota</taxon>
        <taxon>Clostridia</taxon>
        <taxon>Eubacteriales</taxon>
        <taxon>Clostridiaceae</taxon>
        <taxon>Clostridium</taxon>
    </lineage>
</organism>
<comment type="caution">
    <text evidence="1">The sequence shown here is derived from an EMBL/GenBank/DDBJ whole genome shotgun (WGS) entry which is preliminary data.</text>
</comment>
<keyword evidence="1" id="KW-0969">Cilium</keyword>
<feature type="non-terminal residue" evidence="1">
    <location>
        <position position="1"/>
    </location>
</feature>
<dbReference type="AlphaFoldDB" id="A0AAW9IVX6"/>
<sequence length="121" mass="12694">ALDVAIYGDGFFMVSKGPAIYDGTLEVNHRAGAHNITAQSLVNSGSEIMYSRDGSFILDEQGNLLTGDGFRIMGYSLTNDDSSQEATGQVPNSVNTAGLDFRFGPGSQLNGYKVVLGAVGP</sequence>
<evidence type="ECO:0000313" key="1">
    <source>
        <dbReference type="EMBL" id="MDZ5010959.1"/>
    </source>
</evidence>
<dbReference type="EMBL" id="WNVM01000992">
    <property type="protein sequence ID" value="MDZ5010959.1"/>
    <property type="molecule type" value="Genomic_DNA"/>
</dbReference>
<name>A0AAW9IVX6_CLOPF</name>
<dbReference type="SUPFAM" id="SSF117143">
    <property type="entry name" value="Flagellar hook protein flgE"/>
    <property type="match status" value="1"/>
</dbReference>
<accession>A0AAW9IVX6</accession>
<feature type="non-terminal residue" evidence="1">
    <location>
        <position position="121"/>
    </location>
</feature>
<keyword evidence="1" id="KW-0282">Flagellum</keyword>
<dbReference type="Proteomes" id="UP001292368">
    <property type="component" value="Unassembled WGS sequence"/>
</dbReference>
<dbReference type="InterPro" id="IPR037925">
    <property type="entry name" value="FlgE/F/G-like"/>
</dbReference>
<gene>
    <name evidence="1" type="ORF">GNF77_19095</name>
</gene>
<evidence type="ECO:0000313" key="2">
    <source>
        <dbReference type="Proteomes" id="UP001292368"/>
    </source>
</evidence>
<proteinExistence type="predicted"/>
<keyword evidence="1" id="KW-0966">Cell projection</keyword>